<organism evidence="2 3">
    <name type="scientific">Xanthobacter tagetidis</name>
    <dbReference type="NCBI Taxonomy" id="60216"/>
    <lineage>
        <taxon>Bacteria</taxon>
        <taxon>Pseudomonadati</taxon>
        <taxon>Pseudomonadota</taxon>
        <taxon>Alphaproteobacteria</taxon>
        <taxon>Hyphomicrobiales</taxon>
        <taxon>Xanthobacteraceae</taxon>
        <taxon>Xanthobacter</taxon>
    </lineage>
</organism>
<dbReference type="InterPro" id="IPR020904">
    <property type="entry name" value="Sc_DH/Rdtase_CS"/>
</dbReference>
<dbReference type="PANTHER" id="PTHR42760">
    <property type="entry name" value="SHORT-CHAIN DEHYDROGENASES/REDUCTASES FAMILY MEMBER"/>
    <property type="match status" value="1"/>
</dbReference>
<name>A0A3L7A489_9HYPH</name>
<dbReference type="InterPro" id="IPR036291">
    <property type="entry name" value="NAD(P)-bd_dom_sf"/>
</dbReference>
<reference evidence="2 3" key="1">
    <citation type="submission" date="2018-10" db="EMBL/GenBank/DDBJ databases">
        <title>Xanthobacter tagetidis genome sequencing and assembly.</title>
        <authorList>
            <person name="Maclea K.S."/>
            <person name="Goen A.E."/>
            <person name="Fatima S.A."/>
        </authorList>
    </citation>
    <scope>NUCLEOTIDE SEQUENCE [LARGE SCALE GENOMIC DNA]</scope>
    <source>
        <strain evidence="2 3">ATCC 700314</strain>
    </source>
</reference>
<dbReference type="GO" id="GO:0016616">
    <property type="term" value="F:oxidoreductase activity, acting on the CH-OH group of donors, NAD or NADP as acceptor"/>
    <property type="evidence" value="ECO:0007669"/>
    <property type="project" value="TreeGrafter"/>
</dbReference>
<comment type="caution">
    <text evidence="2">The sequence shown here is derived from an EMBL/GenBank/DDBJ whole genome shotgun (WGS) entry which is preliminary data.</text>
</comment>
<keyword evidence="3" id="KW-1185">Reference proteome</keyword>
<sequence>MAAAGEGGTTLVTGGATSIGWATVERELAAGRRVVVFDVQDPVRPDAVDFVKVDLADPGATAAALDRMLARGPVTRLVNNVAIVRPGPLEDIRFEDLDAVMSVNVRCAIQCAQALVPGMKAAGFGRIVNISSRVAIGKELRSVYSASKAALVGLTKTWALELAAHGITVNAVAPGPIETPAFAAANRPEDPRTKAILRAIPLQRMGQPRDVANVVAFFLDDAASFVTGQVIYVCGGITVGRAA</sequence>
<dbReference type="Proteomes" id="UP000269692">
    <property type="component" value="Unassembled WGS sequence"/>
</dbReference>
<dbReference type="PANTHER" id="PTHR42760:SF129">
    <property type="entry name" value="OXIDOREDUCTASE"/>
    <property type="match status" value="1"/>
</dbReference>
<dbReference type="PRINTS" id="PR00081">
    <property type="entry name" value="GDHRDH"/>
</dbReference>
<dbReference type="CDD" id="cd05233">
    <property type="entry name" value="SDR_c"/>
    <property type="match status" value="1"/>
</dbReference>
<dbReference type="FunFam" id="3.40.50.720:FF:000084">
    <property type="entry name" value="Short-chain dehydrogenase reductase"/>
    <property type="match status" value="1"/>
</dbReference>
<dbReference type="Pfam" id="PF13561">
    <property type="entry name" value="adh_short_C2"/>
    <property type="match status" value="1"/>
</dbReference>
<comment type="similarity">
    <text evidence="1">Belongs to the short-chain dehydrogenases/reductases (SDR) family.</text>
</comment>
<accession>A0A3L7A489</accession>
<proteinExistence type="inferred from homology"/>
<evidence type="ECO:0000313" key="2">
    <source>
        <dbReference type="EMBL" id="RLP74670.1"/>
    </source>
</evidence>
<dbReference type="RefSeq" id="WP_121624831.1">
    <property type="nucleotide sequence ID" value="NZ_JACIIW010000010.1"/>
</dbReference>
<dbReference type="InterPro" id="IPR002347">
    <property type="entry name" value="SDR_fam"/>
</dbReference>
<protein>
    <submittedName>
        <fullName evidence="2">SDR family oxidoreductase</fullName>
    </submittedName>
</protein>
<gene>
    <name evidence="2" type="ORF">D9R14_18520</name>
</gene>
<dbReference type="PROSITE" id="PS00061">
    <property type="entry name" value="ADH_SHORT"/>
    <property type="match status" value="1"/>
</dbReference>
<dbReference type="OrthoDB" id="9779623at2"/>
<dbReference type="SUPFAM" id="SSF51735">
    <property type="entry name" value="NAD(P)-binding Rossmann-fold domains"/>
    <property type="match status" value="1"/>
</dbReference>
<evidence type="ECO:0000256" key="1">
    <source>
        <dbReference type="ARBA" id="ARBA00006484"/>
    </source>
</evidence>
<dbReference type="AlphaFoldDB" id="A0A3L7A489"/>
<dbReference type="PRINTS" id="PR00080">
    <property type="entry name" value="SDRFAMILY"/>
</dbReference>
<dbReference type="GO" id="GO:0030497">
    <property type="term" value="P:fatty acid elongation"/>
    <property type="evidence" value="ECO:0007669"/>
    <property type="project" value="TreeGrafter"/>
</dbReference>
<dbReference type="Gene3D" id="3.40.50.720">
    <property type="entry name" value="NAD(P)-binding Rossmann-like Domain"/>
    <property type="match status" value="1"/>
</dbReference>
<dbReference type="EMBL" id="RCTF01000018">
    <property type="protein sequence ID" value="RLP74670.1"/>
    <property type="molecule type" value="Genomic_DNA"/>
</dbReference>
<evidence type="ECO:0000313" key="3">
    <source>
        <dbReference type="Proteomes" id="UP000269692"/>
    </source>
</evidence>